<keyword evidence="1" id="KW-0812">Transmembrane</keyword>
<dbReference type="AlphaFoldDB" id="A0A919U7Z1"/>
<organism evidence="2 3">
    <name type="scientific">Dactylosporangium siamense</name>
    <dbReference type="NCBI Taxonomy" id="685454"/>
    <lineage>
        <taxon>Bacteria</taxon>
        <taxon>Bacillati</taxon>
        <taxon>Actinomycetota</taxon>
        <taxon>Actinomycetes</taxon>
        <taxon>Micromonosporales</taxon>
        <taxon>Micromonosporaceae</taxon>
        <taxon>Dactylosporangium</taxon>
    </lineage>
</organism>
<dbReference type="EMBL" id="BONQ01000006">
    <property type="protein sequence ID" value="GIG42220.1"/>
    <property type="molecule type" value="Genomic_DNA"/>
</dbReference>
<keyword evidence="3" id="KW-1185">Reference proteome</keyword>
<keyword evidence="1" id="KW-1133">Transmembrane helix</keyword>
<dbReference type="Proteomes" id="UP000660611">
    <property type="component" value="Unassembled WGS sequence"/>
</dbReference>
<comment type="caution">
    <text evidence="2">The sequence shown here is derived from an EMBL/GenBank/DDBJ whole genome shotgun (WGS) entry which is preliminary data.</text>
</comment>
<evidence type="ECO:0000313" key="2">
    <source>
        <dbReference type="EMBL" id="GIG42220.1"/>
    </source>
</evidence>
<evidence type="ECO:0000313" key="3">
    <source>
        <dbReference type="Proteomes" id="UP000660611"/>
    </source>
</evidence>
<feature type="transmembrane region" description="Helical" evidence="1">
    <location>
        <begin position="210"/>
        <end position="232"/>
    </location>
</feature>
<sequence length="237" mass="24543">MSLPTRGPWVVTPTSSTVDWMVAGAALAATTDGTAAAVTVGCSSELVAAHVAALVELPAGTGLDALTAVVADLSAKHHRIVVLVDAWVAVPHGGWTVADLATAVHAPVVVVTGTDADATGHTMLFLEALDRRQVPGSVIVVGDGGDFDALPVRLAGRIPADYASFSHVFAAEAARWVDPLNGSRTPVEDHRPVKTAGPEDLQTRVARRAAWTLAISFLLALLLLCLCNGSSYPDLFT</sequence>
<proteinExistence type="predicted"/>
<dbReference type="InterPro" id="IPR027417">
    <property type="entry name" value="P-loop_NTPase"/>
</dbReference>
<evidence type="ECO:0000256" key="1">
    <source>
        <dbReference type="SAM" id="Phobius"/>
    </source>
</evidence>
<dbReference type="RefSeq" id="WP_203844112.1">
    <property type="nucleotide sequence ID" value="NZ_BAAAVW010000003.1"/>
</dbReference>
<dbReference type="Gene3D" id="3.40.50.300">
    <property type="entry name" value="P-loop containing nucleotide triphosphate hydrolases"/>
    <property type="match status" value="1"/>
</dbReference>
<gene>
    <name evidence="2" type="ORF">Dsi01nite_002610</name>
</gene>
<accession>A0A919U7Z1</accession>
<reference evidence="2" key="1">
    <citation type="submission" date="2021-01" db="EMBL/GenBank/DDBJ databases">
        <title>Whole genome shotgun sequence of Dactylosporangium siamense NBRC 106093.</title>
        <authorList>
            <person name="Komaki H."/>
            <person name="Tamura T."/>
        </authorList>
    </citation>
    <scope>NUCLEOTIDE SEQUENCE</scope>
    <source>
        <strain evidence="2">NBRC 106093</strain>
    </source>
</reference>
<name>A0A919U7Z1_9ACTN</name>
<protein>
    <submittedName>
        <fullName evidence="2">Uncharacterized protein</fullName>
    </submittedName>
</protein>
<keyword evidence="1" id="KW-0472">Membrane</keyword>